<accession>A0A1H1QSH0</accession>
<evidence type="ECO:0000256" key="1">
    <source>
        <dbReference type="SAM" id="MobiDB-lite"/>
    </source>
</evidence>
<evidence type="ECO:0000313" key="4">
    <source>
        <dbReference type="Proteomes" id="UP000243904"/>
    </source>
</evidence>
<organism evidence="3 4">
    <name type="scientific">Bradyrhizobium canariense</name>
    <dbReference type="NCBI Taxonomy" id="255045"/>
    <lineage>
        <taxon>Bacteria</taxon>
        <taxon>Pseudomonadati</taxon>
        <taxon>Pseudomonadota</taxon>
        <taxon>Alphaproteobacteria</taxon>
        <taxon>Hyphomicrobiales</taxon>
        <taxon>Nitrobacteraceae</taxon>
        <taxon>Bradyrhizobium</taxon>
    </lineage>
</organism>
<feature type="compositionally biased region" description="Basic and acidic residues" evidence="1">
    <location>
        <begin position="49"/>
        <end position="61"/>
    </location>
</feature>
<evidence type="ECO:0000256" key="2">
    <source>
        <dbReference type="SAM" id="SignalP"/>
    </source>
</evidence>
<name>A0A1H1QSH0_9BRAD</name>
<feature type="chain" id="PRO_5009258064" description="DUF680 domain-containing protein" evidence="2">
    <location>
        <begin position="22"/>
        <end position="77"/>
    </location>
</feature>
<feature type="signal peptide" evidence="2">
    <location>
        <begin position="1"/>
        <end position="21"/>
    </location>
</feature>
<dbReference type="RefSeq" id="WP_100381684.1">
    <property type="nucleotide sequence ID" value="NZ_LT629750.1"/>
</dbReference>
<sequence>MYKRLASITGTFALLAASVLATGRAEAGASASAPSKYSHTNQVSTVHQARVDRQARKHEGPITEFSSSSARNSGQKK</sequence>
<evidence type="ECO:0000313" key="3">
    <source>
        <dbReference type="EMBL" id="SDS26374.1"/>
    </source>
</evidence>
<dbReference type="Proteomes" id="UP000243904">
    <property type="component" value="Chromosome I"/>
</dbReference>
<keyword evidence="4" id="KW-1185">Reference proteome</keyword>
<feature type="compositionally biased region" description="Polar residues" evidence="1">
    <location>
        <begin position="64"/>
        <end position="77"/>
    </location>
</feature>
<dbReference type="AlphaFoldDB" id="A0A1H1QSH0"/>
<gene>
    <name evidence="3" type="ORF">SAMN05444158_1517</name>
</gene>
<dbReference type="EMBL" id="LT629750">
    <property type="protein sequence ID" value="SDS26374.1"/>
    <property type="molecule type" value="Genomic_DNA"/>
</dbReference>
<keyword evidence="2" id="KW-0732">Signal</keyword>
<protein>
    <recommendedName>
        <fullName evidence="5">DUF680 domain-containing protein</fullName>
    </recommendedName>
</protein>
<feature type="region of interest" description="Disordered" evidence="1">
    <location>
        <begin position="28"/>
        <end position="77"/>
    </location>
</feature>
<feature type="compositionally biased region" description="Polar residues" evidence="1">
    <location>
        <begin position="32"/>
        <end position="47"/>
    </location>
</feature>
<evidence type="ECO:0008006" key="5">
    <source>
        <dbReference type="Google" id="ProtNLM"/>
    </source>
</evidence>
<proteinExistence type="predicted"/>
<reference evidence="4" key="1">
    <citation type="submission" date="2016-10" db="EMBL/GenBank/DDBJ databases">
        <authorList>
            <person name="Varghese N."/>
            <person name="Submissions S."/>
        </authorList>
    </citation>
    <scope>NUCLEOTIDE SEQUENCE [LARGE SCALE GENOMIC DNA]</scope>
    <source>
        <strain evidence="4">GAS369</strain>
    </source>
</reference>